<feature type="transmembrane region" description="Helical" evidence="2">
    <location>
        <begin position="234"/>
        <end position="256"/>
    </location>
</feature>
<feature type="transmembrane region" description="Helical" evidence="2">
    <location>
        <begin position="334"/>
        <end position="364"/>
    </location>
</feature>
<dbReference type="EMBL" id="JBHTAG010000002">
    <property type="protein sequence ID" value="MFC7096226.1"/>
    <property type="molecule type" value="Genomic_DNA"/>
</dbReference>
<feature type="transmembrane region" description="Helical" evidence="2">
    <location>
        <begin position="501"/>
        <end position="526"/>
    </location>
</feature>
<keyword evidence="2" id="KW-1133">Transmembrane helix</keyword>
<comment type="caution">
    <text evidence="3">The sequence shown here is derived from an EMBL/GenBank/DDBJ whole genome shotgun (WGS) entry which is preliminary data.</text>
</comment>
<name>A0ABD5WSJ4_9EURY</name>
<sequence>MRLSPRKLLRVARWEVSRATGTLDRRTAVLGAVALLLTLGVVAGGALAGGVALDEDIYAVAVSPDSPYHDPVAQSTPLEPVPVGSPGADVYVDDRDPTDREASVSVADTRKGEAALAAFRSAVEGHNARLLRAEENQSAAFPVGVTLSYVERASERIGATDASGTDGADDDDGSPGGAGDGDGAGGAGSGSGDDGDDGGALSVPDFGGAAGPLFGGQPTGSPAEISPPFPFSSLVLAFAFLVPMNFVIQAYGSTILNERINRRGELLLVAPLSQSDIVAGKTLPYAAVALVATTLIALGVGGGVLSVAAVFPIALVFLAATFVGAMFARSFKELTFVTVTVSVALTTYAFVPAIFATVTPVALISPLTLVVRDLQGEAVSIGEYLFSTGPFYLVAGTLFAMGVGVYREEDMFTQRSVPLKFLDALAVRLHRPRDVAILAALSIPFVFVAELLAVALLFALPQGAAIVGLLVVVAVVEEVAKGVAIFAGFHESRFEADLLTALKLGALSGAGFFVAEKATAVVQIVGLGSLPLGEAAFATSGVGADLGVLGGVGLLALPLVLHVVTAAVAAVGATRGVRSWAATLAVAMAIHFAYDLTVVSALG</sequence>
<feature type="transmembrane region" description="Helical" evidence="2">
    <location>
        <begin position="546"/>
        <end position="573"/>
    </location>
</feature>
<keyword evidence="2" id="KW-0812">Transmembrane</keyword>
<keyword evidence="3" id="KW-0482">Metalloprotease</keyword>
<feature type="transmembrane region" description="Helical" evidence="2">
    <location>
        <begin position="580"/>
        <end position="602"/>
    </location>
</feature>
<feature type="transmembrane region" description="Helical" evidence="2">
    <location>
        <begin position="435"/>
        <end position="460"/>
    </location>
</feature>
<keyword evidence="2" id="KW-0472">Membrane</keyword>
<dbReference type="Proteomes" id="UP001596388">
    <property type="component" value="Unassembled WGS sequence"/>
</dbReference>
<evidence type="ECO:0000256" key="2">
    <source>
        <dbReference type="SAM" id="Phobius"/>
    </source>
</evidence>
<dbReference type="PANTHER" id="PTHR43471">
    <property type="entry name" value="ABC TRANSPORTER PERMEASE"/>
    <property type="match status" value="1"/>
</dbReference>
<feature type="transmembrane region" description="Helical" evidence="2">
    <location>
        <begin position="304"/>
        <end position="327"/>
    </location>
</feature>
<dbReference type="GeneID" id="79269888"/>
<keyword evidence="3" id="KW-0645">Protease</keyword>
<feature type="transmembrane region" description="Helical" evidence="2">
    <location>
        <begin position="277"/>
        <end position="298"/>
    </location>
</feature>
<proteinExistence type="predicted"/>
<dbReference type="PANTHER" id="PTHR43471:SF3">
    <property type="entry name" value="ABC TRANSPORTER PERMEASE PROTEIN NATB"/>
    <property type="match status" value="1"/>
</dbReference>
<keyword evidence="3" id="KW-0378">Hydrolase</keyword>
<dbReference type="AlphaFoldDB" id="A0ABD5WSJ4"/>
<feature type="region of interest" description="Disordered" evidence="1">
    <location>
        <begin position="70"/>
        <end position="89"/>
    </location>
</feature>
<evidence type="ECO:0000313" key="3">
    <source>
        <dbReference type="EMBL" id="MFC7096226.1"/>
    </source>
</evidence>
<evidence type="ECO:0000313" key="4">
    <source>
        <dbReference type="Proteomes" id="UP001596388"/>
    </source>
</evidence>
<dbReference type="GO" id="GO:0008237">
    <property type="term" value="F:metallopeptidase activity"/>
    <property type="evidence" value="ECO:0007669"/>
    <property type="project" value="UniProtKB-KW"/>
</dbReference>
<feature type="region of interest" description="Disordered" evidence="1">
    <location>
        <begin position="157"/>
        <end position="202"/>
    </location>
</feature>
<dbReference type="RefSeq" id="WP_276239296.1">
    <property type="nucleotide sequence ID" value="NZ_CP119989.1"/>
</dbReference>
<feature type="compositionally biased region" description="Gly residues" evidence="1">
    <location>
        <begin position="174"/>
        <end position="192"/>
    </location>
</feature>
<gene>
    <name evidence="3" type="ORF">ACFQKD_02825</name>
</gene>
<feature type="transmembrane region" description="Helical" evidence="2">
    <location>
        <begin position="466"/>
        <end position="489"/>
    </location>
</feature>
<keyword evidence="4" id="KW-1185">Reference proteome</keyword>
<organism evidence="3 4">
    <name type="scientific">Halobaculum marinum</name>
    <dbReference type="NCBI Taxonomy" id="3031996"/>
    <lineage>
        <taxon>Archaea</taxon>
        <taxon>Methanobacteriati</taxon>
        <taxon>Methanobacteriota</taxon>
        <taxon>Stenosarchaea group</taxon>
        <taxon>Halobacteria</taxon>
        <taxon>Halobacteriales</taxon>
        <taxon>Haloferacaceae</taxon>
        <taxon>Halobaculum</taxon>
    </lineage>
</organism>
<evidence type="ECO:0000256" key="1">
    <source>
        <dbReference type="SAM" id="MobiDB-lite"/>
    </source>
</evidence>
<protein>
    <submittedName>
        <fullName evidence="3">PrsW family intramembrane metalloprotease</fullName>
    </submittedName>
</protein>
<feature type="transmembrane region" description="Helical" evidence="2">
    <location>
        <begin position="384"/>
        <end position="406"/>
    </location>
</feature>
<reference evidence="3 4" key="1">
    <citation type="journal article" date="2019" name="Int. J. Syst. Evol. Microbiol.">
        <title>The Global Catalogue of Microorganisms (GCM) 10K type strain sequencing project: providing services to taxonomists for standard genome sequencing and annotation.</title>
        <authorList>
            <consortium name="The Broad Institute Genomics Platform"/>
            <consortium name="The Broad Institute Genome Sequencing Center for Infectious Disease"/>
            <person name="Wu L."/>
            <person name="Ma J."/>
        </authorList>
    </citation>
    <scope>NUCLEOTIDE SEQUENCE [LARGE SCALE GENOMIC DNA]</scope>
    <source>
        <strain evidence="3 4">DT55</strain>
    </source>
</reference>
<accession>A0ABD5WSJ4</accession>